<gene>
    <name evidence="2" type="ORF">P186_1795</name>
</gene>
<name>G7VH32_9CREN</name>
<reference evidence="2 3" key="1">
    <citation type="journal article" date="2012" name="J. Bacteriol.">
        <title>Complete genome sequence of strain 1860, a crenarchaeon of the genus pyrobaculum able to grow with various electron acceptors.</title>
        <authorList>
            <person name="Mardanov A.V."/>
            <person name="Gumerov V.M."/>
            <person name="Slobodkina G.B."/>
            <person name="Beletsky A.V."/>
            <person name="Bonch-Osmolovskaya E.A."/>
            <person name="Ravin N.V."/>
            <person name="Skryabin K.G."/>
        </authorList>
    </citation>
    <scope>NUCLEOTIDE SEQUENCE [LARGE SCALE GENOMIC DNA]</scope>
    <source>
        <strain evidence="2 3">1860</strain>
    </source>
</reference>
<keyword evidence="2" id="KW-0418">Kinase</keyword>
<dbReference type="InterPro" id="IPR036249">
    <property type="entry name" value="Thioredoxin-like_sf"/>
</dbReference>
<dbReference type="PANTHER" id="PTHR42899:SF1">
    <property type="entry name" value="SPERMATOGENESIS-ASSOCIATED PROTEIN 20"/>
    <property type="match status" value="1"/>
</dbReference>
<sequence length="683" mass="76395">MKRFINYHLFGQFGQYMEEARIRCLTESKSPFVLEGLRSRVRWWGWCREAFEAARREGKPVLVDVGAVWCHWCHVMDEKTYNDEEVAAYINQHFVPIKVDRDERPDVDRRLQEAAQLISGQAGWPLTVFMTPEGEVIWAATYLPPRRETGLPGMVEVLEAVLKAYREKRGDISQFHRDLTRELARWHAPAPGEPRPEAQLDVLAALASSFDEEFGGFGGAPKFPPITQLELLLFRHFYDEVGVYRKMAEATLTAMARGGIYDHLLGGFFRYSTDRYWLIPHYEKLLIDNAELLALYAKAYRQFGNPLYRKTAAGIVKWLDVFMRASGGGYYASQDADVEGEEGGYYRWGLNEVKEVLGELYPVAARHFGFETRPWPEGKATLYVAEPMEGPEVEEVYRRLAEARGRRKPPYTDTTVYVGWSCAAAYAELLSARLASVGDVGHAVKTLELFAGHLARVGGFPHGFREGRPVGRPTVEDYAYCVLAWVEGFSHTARLEFIEAARAAGEILAARYLDAGGFRDVEEVDPVVATPHYPVLDTPNFSGNALASIALAALSEVVGRRDFAEAAYKAVSAVYGKMERVGPSAAGLWLALGLLSWGVPRVVVVGESEEMWKAALSIYRPWMVVVPVQGDWPYKDPAVRSMLSGPKPAAYICAGNACSLPIKTAAELEKAVAEFMKNTYKLA</sequence>
<accession>G7VH32</accession>
<keyword evidence="3" id="KW-1185">Reference proteome</keyword>
<dbReference type="InterPro" id="IPR008928">
    <property type="entry name" value="6-hairpin_glycosidase_sf"/>
</dbReference>
<dbReference type="GO" id="GO:0016301">
    <property type="term" value="F:kinase activity"/>
    <property type="evidence" value="ECO:0007669"/>
    <property type="project" value="UniProtKB-KW"/>
</dbReference>
<dbReference type="InterPro" id="IPR012341">
    <property type="entry name" value="6hp_glycosidase-like_sf"/>
</dbReference>
<feature type="domain" description="Thioredoxin" evidence="1">
    <location>
        <begin position="11"/>
        <end position="163"/>
    </location>
</feature>
<dbReference type="STRING" id="1104324.P186_1795"/>
<dbReference type="PIRSF" id="PIRSF006402">
    <property type="entry name" value="UCP006402_thioredoxin"/>
    <property type="match status" value="1"/>
</dbReference>
<dbReference type="InterPro" id="IPR004879">
    <property type="entry name" value="Ssp411-like_TRX"/>
</dbReference>
<dbReference type="Proteomes" id="UP000005867">
    <property type="component" value="Chromosome"/>
</dbReference>
<dbReference type="GO" id="GO:0005975">
    <property type="term" value="P:carbohydrate metabolic process"/>
    <property type="evidence" value="ECO:0007669"/>
    <property type="project" value="InterPro"/>
</dbReference>
<dbReference type="Gene3D" id="1.50.10.10">
    <property type="match status" value="1"/>
</dbReference>
<dbReference type="PANTHER" id="PTHR42899">
    <property type="entry name" value="SPERMATOGENESIS-ASSOCIATED PROTEIN 20"/>
    <property type="match status" value="1"/>
</dbReference>
<evidence type="ECO:0000313" key="2">
    <source>
        <dbReference type="EMBL" id="AET33203.1"/>
    </source>
</evidence>
<organism evidence="2 3">
    <name type="scientific">Pyrobaculum ferrireducens</name>
    <dbReference type="NCBI Taxonomy" id="1104324"/>
    <lineage>
        <taxon>Archaea</taxon>
        <taxon>Thermoproteota</taxon>
        <taxon>Thermoprotei</taxon>
        <taxon>Thermoproteales</taxon>
        <taxon>Thermoproteaceae</taxon>
        <taxon>Pyrobaculum</taxon>
    </lineage>
</organism>
<dbReference type="BioCyc" id="PSP1104324:GJSN-1759-MONOMER"/>
<dbReference type="AlphaFoldDB" id="G7VH32"/>
<dbReference type="eggNOG" id="arCOG02007">
    <property type="taxonomic scope" value="Archaea"/>
</dbReference>
<dbReference type="Pfam" id="PF03190">
    <property type="entry name" value="Thioredox_DsbH"/>
    <property type="match status" value="1"/>
</dbReference>
<dbReference type="SUPFAM" id="SSF52833">
    <property type="entry name" value="Thioredoxin-like"/>
    <property type="match status" value="1"/>
</dbReference>
<dbReference type="EMBL" id="CP003098">
    <property type="protein sequence ID" value="AET33203.1"/>
    <property type="molecule type" value="Genomic_DNA"/>
</dbReference>
<dbReference type="InterPro" id="IPR013766">
    <property type="entry name" value="Thioredoxin_domain"/>
</dbReference>
<dbReference type="Gene3D" id="3.40.30.10">
    <property type="entry name" value="Glutaredoxin"/>
    <property type="match status" value="1"/>
</dbReference>
<evidence type="ECO:0000313" key="3">
    <source>
        <dbReference type="Proteomes" id="UP000005867"/>
    </source>
</evidence>
<dbReference type="KEGG" id="pyr:P186_1795"/>
<dbReference type="SUPFAM" id="SSF48208">
    <property type="entry name" value="Six-hairpin glycosidases"/>
    <property type="match status" value="1"/>
</dbReference>
<protein>
    <submittedName>
        <fullName evidence="2">Thymidylate kinase</fullName>
    </submittedName>
</protein>
<keyword evidence="2" id="KW-0808">Transferase</keyword>
<evidence type="ECO:0000259" key="1">
    <source>
        <dbReference type="PROSITE" id="PS51352"/>
    </source>
</evidence>
<dbReference type="CDD" id="cd02955">
    <property type="entry name" value="SSP411"/>
    <property type="match status" value="1"/>
</dbReference>
<proteinExistence type="predicted"/>
<dbReference type="HOGENOM" id="CLU_014051_4_1_2"/>
<dbReference type="InterPro" id="IPR024705">
    <property type="entry name" value="Ssp411"/>
</dbReference>
<dbReference type="PROSITE" id="PS51352">
    <property type="entry name" value="THIOREDOXIN_2"/>
    <property type="match status" value="1"/>
</dbReference>